<name>A0AAW8SVE6_9ENTE</name>
<dbReference type="EMBL" id="JARPXM010000006">
    <property type="protein sequence ID" value="MDT2538011.1"/>
    <property type="molecule type" value="Genomic_DNA"/>
</dbReference>
<accession>A0AAW8SVE6</accession>
<reference evidence="1" key="1">
    <citation type="submission" date="2023-03" db="EMBL/GenBank/DDBJ databases">
        <authorList>
            <person name="Shen W."/>
            <person name="Cai J."/>
        </authorList>
    </citation>
    <scope>NUCLEOTIDE SEQUENCE</scope>
    <source>
        <strain evidence="1">B646-2</strain>
    </source>
</reference>
<protein>
    <submittedName>
        <fullName evidence="1">Uncharacterized protein</fullName>
    </submittedName>
</protein>
<comment type="caution">
    <text evidence="1">The sequence shown here is derived from an EMBL/GenBank/DDBJ whole genome shotgun (WGS) entry which is preliminary data.</text>
</comment>
<dbReference type="RefSeq" id="WP_010745190.1">
    <property type="nucleotide sequence ID" value="NZ_BTSP01000002.1"/>
</dbReference>
<dbReference type="GeneID" id="67041246"/>
<dbReference type="Proteomes" id="UP001249240">
    <property type="component" value="Unassembled WGS sequence"/>
</dbReference>
<dbReference type="AlphaFoldDB" id="A0AAW8SVE6"/>
<organism evidence="1 2">
    <name type="scientific">Enterococcus raffinosus</name>
    <dbReference type="NCBI Taxonomy" id="71452"/>
    <lineage>
        <taxon>Bacteria</taxon>
        <taxon>Bacillati</taxon>
        <taxon>Bacillota</taxon>
        <taxon>Bacilli</taxon>
        <taxon>Lactobacillales</taxon>
        <taxon>Enterococcaceae</taxon>
        <taxon>Enterococcus</taxon>
    </lineage>
</organism>
<proteinExistence type="predicted"/>
<gene>
    <name evidence="1" type="ORF">P7D78_07735</name>
</gene>
<evidence type="ECO:0000313" key="2">
    <source>
        <dbReference type="Proteomes" id="UP001249240"/>
    </source>
</evidence>
<sequence length="397" mass="46171">MLMIQQGPAAGPKLEKILASGFCEGVIWDPRDLRPKKINQYIQENEKYDWLLHMMEFKQYYQQFDKSDKKKLKDYVQFPTAPLDRTFLKQQKNLDDLVFNNFDFQHLVALDYICTPTFYVEDFGHRIIERIIEIWQKSVSFIESEGLTKPLFATMVISEKAFSNYDYIGDFLDDLGDLSGSVKGVYFTVDRNEMSPLRHRFDVKSLTNILQFIHDLKLMGLTVIVGFTSVEGLLYSSVGADFVGTGWFYSLRKFNRIQKGLPPEKSFGIQKKRYTSIKVFSEVPLQEAIYNVGSPSHSLILNDCFIDNELMSGLEIDEINSNDCYLQHFEEMHKYIKLIDSYPDVVEKTDKILELLETAKINIEKFNNLPHNTYPINGDHIKQYSKAIRNVKEANFL</sequence>
<evidence type="ECO:0000313" key="1">
    <source>
        <dbReference type="EMBL" id="MDT2538011.1"/>
    </source>
</evidence>